<feature type="signal peptide" evidence="7">
    <location>
        <begin position="1"/>
        <end position="27"/>
    </location>
</feature>
<accession>A0AAJ0F460</accession>
<gene>
    <name evidence="8" type="ORF">QBC47DRAFT_404389</name>
</gene>
<keyword evidence="9" id="KW-1185">Reference proteome</keyword>
<evidence type="ECO:0000256" key="6">
    <source>
        <dbReference type="SAM" id="Phobius"/>
    </source>
</evidence>
<evidence type="ECO:0000313" key="9">
    <source>
        <dbReference type="Proteomes" id="UP001239445"/>
    </source>
</evidence>
<organism evidence="8 9">
    <name type="scientific">Echria macrotheca</name>
    <dbReference type="NCBI Taxonomy" id="438768"/>
    <lineage>
        <taxon>Eukaryota</taxon>
        <taxon>Fungi</taxon>
        <taxon>Dikarya</taxon>
        <taxon>Ascomycota</taxon>
        <taxon>Pezizomycotina</taxon>
        <taxon>Sordariomycetes</taxon>
        <taxon>Sordariomycetidae</taxon>
        <taxon>Sordariales</taxon>
        <taxon>Schizotheciaceae</taxon>
        <taxon>Echria</taxon>
    </lineage>
</organism>
<feature type="compositionally biased region" description="Basic and acidic residues" evidence="5">
    <location>
        <begin position="342"/>
        <end position="352"/>
    </location>
</feature>
<dbReference type="GO" id="GO:0071944">
    <property type="term" value="C:cell periphery"/>
    <property type="evidence" value="ECO:0007669"/>
    <property type="project" value="UniProtKB-ARBA"/>
</dbReference>
<dbReference type="InterPro" id="IPR051694">
    <property type="entry name" value="Immunoregulatory_rcpt-like"/>
</dbReference>
<comment type="caution">
    <text evidence="8">The sequence shown here is derived from an EMBL/GenBank/DDBJ whole genome shotgun (WGS) entry which is preliminary data.</text>
</comment>
<reference evidence="8" key="1">
    <citation type="submission" date="2023-06" db="EMBL/GenBank/DDBJ databases">
        <title>Genome-scale phylogeny and comparative genomics of the fungal order Sordariales.</title>
        <authorList>
            <consortium name="Lawrence Berkeley National Laboratory"/>
            <person name="Hensen N."/>
            <person name="Bonometti L."/>
            <person name="Westerberg I."/>
            <person name="Brannstrom I.O."/>
            <person name="Guillou S."/>
            <person name="Cros-Aarteil S."/>
            <person name="Calhoun S."/>
            <person name="Haridas S."/>
            <person name="Kuo A."/>
            <person name="Mondo S."/>
            <person name="Pangilinan J."/>
            <person name="Riley R."/>
            <person name="Labutti K."/>
            <person name="Andreopoulos B."/>
            <person name="Lipzen A."/>
            <person name="Chen C."/>
            <person name="Yanf M."/>
            <person name="Daum C."/>
            <person name="Ng V."/>
            <person name="Clum A."/>
            <person name="Steindorff A."/>
            <person name="Ohm R."/>
            <person name="Martin F."/>
            <person name="Silar P."/>
            <person name="Natvig D."/>
            <person name="Lalanne C."/>
            <person name="Gautier V."/>
            <person name="Ament-Velasquez S.L."/>
            <person name="Kruys A."/>
            <person name="Hutchinson M.I."/>
            <person name="Powell A.J."/>
            <person name="Barry K."/>
            <person name="Miller A.N."/>
            <person name="Grigoriev I.V."/>
            <person name="Debuchy R."/>
            <person name="Gladieux P."/>
            <person name="Thoren M.H."/>
            <person name="Johannesson H."/>
        </authorList>
    </citation>
    <scope>NUCLEOTIDE SEQUENCE</scope>
    <source>
        <strain evidence="8">PSN4</strain>
    </source>
</reference>
<feature type="region of interest" description="Disordered" evidence="5">
    <location>
        <begin position="296"/>
        <end position="352"/>
    </location>
</feature>
<evidence type="ECO:0000256" key="1">
    <source>
        <dbReference type="ARBA" id="ARBA00004167"/>
    </source>
</evidence>
<keyword evidence="3 6" id="KW-1133">Transmembrane helix</keyword>
<dbReference type="AlphaFoldDB" id="A0AAJ0F460"/>
<name>A0AAJ0F460_9PEZI</name>
<proteinExistence type="predicted"/>
<evidence type="ECO:0000256" key="5">
    <source>
        <dbReference type="SAM" id="MobiDB-lite"/>
    </source>
</evidence>
<evidence type="ECO:0000313" key="8">
    <source>
        <dbReference type="EMBL" id="KAK1753027.1"/>
    </source>
</evidence>
<evidence type="ECO:0000256" key="7">
    <source>
        <dbReference type="SAM" id="SignalP"/>
    </source>
</evidence>
<evidence type="ECO:0000256" key="3">
    <source>
        <dbReference type="ARBA" id="ARBA00022989"/>
    </source>
</evidence>
<dbReference type="PANTHER" id="PTHR15549">
    <property type="entry name" value="PAIRED IMMUNOGLOBULIN-LIKE TYPE 2 RECEPTOR"/>
    <property type="match status" value="1"/>
</dbReference>
<keyword evidence="7" id="KW-0732">Signal</keyword>
<evidence type="ECO:0000256" key="4">
    <source>
        <dbReference type="ARBA" id="ARBA00023136"/>
    </source>
</evidence>
<feature type="compositionally biased region" description="Low complexity" evidence="5">
    <location>
        <begin position="172"/>
        <end position="188"/>
    </location>
</feature>
<feature type="transmembrane region" description="Helical" evidence="6">
    <location>
        <begin position="199"/>
        <end position="222"/>
    </location>
</feature>
<dbReference type="EMBL" id="MU839838">
    <property type="protein sequence ID" value="KAK1753027.1"/>
    <property type="molecule type" value="Genomic_DNA"/>
</dbReference>
<feature type="region of interest" description="Disordered" evidence="5">
    <location>
        <begin position="165"/>
        <end position="193"/>
    </location>
</feature>
<feature type="chain" id="PRO_5042459997" evidence="7">
    <location>
        <begin position="28"/>
        <end position="352"/>
    </location>
</feature>
<sequence>MFGPTARTSVVIPALLCVWSWNGLVGAASLPARHRSGGLQRRIDGEHVVLADCRDGKGVVSSQMAYFKADPGPTPQDVAVVHTNPGEAALWVNSETPGLFTDTGVTFTATIGPKVADGQWAGKGDNGYGSFNCWQKYFTSLYVYSGTTCSQVYLCSHDPAPSGAAIPSVTNSPSSSPASASSSSSSSPTQPNNGLSQGAVIGVAVGVSGAVLLLASVGFFIWSWRRTHGNRQPQAYSKRNAGCCGLFSKKEFVHPPISSPTQDHKAGETAIPEVDAKPGRFEMDTAWERAEMGTDGHGRFEMEGKRDGAGEDWKPPLHEAYELYSPLPPSTASESPTLHHAGRTEKDKSSPE</sequence>
<keyword evidence="4 6" id="KW-0472">Membrane</keyword>
<comment type="subcellular location">
    <subcellularLocation>
        <location evidence="1">Membrane</location>
        <topology evidence="1">Single-pass membrane protein</topology>
    </subcellularLocation>
</comment>
<feature type="compositionally biased region" description="Basic and acidic residues" evidence="5">
    <location>
        <begin position="296"/>
        <end position="321"/>
    </location>
</feature>
<keyword evidence="2 6" id="KW-0812">Transmembrane</keyword>
<evidence type="ECO:0000256" key="2">
    <source>
        <dbReference type="ARBA" id="ARBA00022692"/>
    </source>
</evidence>
<dbReference type="Proteomes" id="UP001239445">
    <property type="component" value="Unassembled WGS sequence"/>
</dbReference>
<protein>
    <submittedName>
        <fullName evidence="8">Uncharacterized protein</fullName>
    </submittedName>
</protein>
<dbReference type="GO" id="GO:0016020">
    <property type="term" value="C:membrane"/>
    <property type="evidence" value="ECO:0007669"/>
    <property type="project" value="UniProtKB-SubCell"/>
</dbReference>